<dbReference type="Gene3D" id="3.40.30.10">
    <property type="entry name" value="Glutaredoxin"/>
    <property type="match status" value="1"/>
</dbReference>
<dbReference type="EC" id="1.20.4.2" evidence="5"/>
<dbReference type="InterPro" id="IPR036282">
    <property type="entry name" value="Glutathione-S-Trfase_C_sf"/>
</dbReference>
<dbReference type="SUPFAM" id="SSF52833">
    <property type="entry name" value="Thioredoxin-like"/>
    <property type="match status" value="1"/>
</dbReference>
<dbReference type="InterPro" id="IPR040079">
    <property type="entry name" value="Glutathione_S-Trfase"/>
</dbReference>
<evidence type="ECO:0000313" key="8">
    <source>
        <dbReference type="EMBL" id="KAK7112178.1"/>
    </source>
</evidence>
<accession>A0AAN9BUH6</accession>
<dbReference type="InterPro" id="IPR004045">
    <property type="entry name" value="Glutathione_S-Trfase_N"/>
</dbReference>
<dbReference type="SUPFAM" id="SSF47616">
    <property type="entry name" value="GST C-terminal domain-like"/>
    <property type="match status" value="1"/>
</dbReference>
<dbReference type="SFLD" id="SFLDG00358">
    <property type="entry name" value="Main_(cytGST)"/>
    <property type="match status" value="1"/>
</dbReference>
<organism evidence="8 9">
    <name type="scientific">Littorina saxatilis</name>
    <dbReference type="NCBI Taxonomy" id="31220"/>
    <lineage>
        <taxon>Eukaryota</taxon>
        <taxon>Metazoa</taxon>
        <taxon>Spiralia</taxon>
        <taxon>Lophotrochozoa</taxon>
        <taxon>Mollusca</taxon>
        <taxon>Gastropoda</taxon>
        <taxon>Caenogastropoda</taxon>
        <taxon>Littorinimorpha</taxon>
        <taxon>Littorinoidea</taxon>
        <taxon>Littorinidae</taxon>
        <taxon>Littorina</taxon>
    </lineage>
</organism>
<dbReference type="GO" id="GO:0006749">
    <property type="term" value="P:glutathione metabolic process"/>
    <property type="evidence" value="ECO:0007669"/>
    <property type="project" value="UniProtKB-UniRule"/>
</dbReference>
<keyword evidence="9" id="KW-1185">Reference proteome</keyword>
<dbReference type="Gene3D" id="1.20.1050.10">
    <property type="match status" value="1"/>
</dbReference>
<evidence type="ECO:0000259" key="7">
    <source>
        <dbReference type="PROSITE" id="PS50405"/>
    </source>
</evidence>
<reference evidence="8 9" key="1">
    <citation type="submission" date="2024-02" db="EMBL/GenBank/DDBJ databases">
        <title>Chromosome-scale genome assembly of the rough periwinkle Littorina saxatilis.</title>
        <authorList>
            <person name="De Jode A."/>
            <person name="Faria R."/>
            <person name="Formenti G."/>
            <person name="Sims Y."/>
            <person name="Smith T.P."/>
            <person name="Tracey A."/>
            <person name="Wood J.M.D."/>
            <person name="Zagrodzka Z.B."/>
            <person name="Johannesson K."/>
            <person name="Butlin R.K."/>
            <person name="Leder E.H."/>
        </authorList>
    </citation>
    <scope>NUCLEOTIDE SEQUENCE [LARGE SCALE GENOMIC DNA]</scope>
    <source>
        <strain evidence="8">Snail1</strain>
        <tissue evidence="8">Muscle</tissue>
    </source>
</reference>
<dbReference type="CDD" id="cd03055">
    <property type="entry name" value="GST_N_Omega"/>
    <property type="match status" value="1"/>
</dbReference>
<comment type="catalytic activity">
    <reaction evidence="5">
        <text>L-dehydroascorbate + 2 glutathione = glutathione disulfide + L-ascorbate</text>
        <dbReference type="Rhea" id="RHEA:24424"/>
        <dbReference type="ChEBI" id="CHEBI:38290"/>
        <dbReference type="ChEBI" id="CHEBI:57925"/>
        <dbReference type="ChEBI" id="CHEBI:58297"/>
        <dbReference type="ChEBI" id="CHEBI:58539"/>
        <dbReference type="EC" id="1.8.5.1"/>
    </reaction>
</comment>
<dbReference type="EC" id="1.8.5.1" evidence="5"/>
<dbReference type="Proteomes" id="UP001374579">
    <property type="component" value="Unassembled WGS sequence"/>
</dbReference>
<dbReference type="SFLD" id="SFLDG01152">
    <property type="entry name" value="Main.3:_Omega-_and_Tau-like"/>
    <property type="match status" value="1"/>
</dbReference>
<evidence type="ECO:0000256" key="1">
    <source>
        <dbReference type="ARBA" id="ARBA00011067"/>
    </source>
</evidence>
<evidence type="ECO:0000256" key="3">
    <source>
        <dbReference type="ARBA" id="ARBA00023002"/>
    </source>
</evidence>
<feature type="domain" description="GST N-terminal" evidence="6">
    <location>
        <begin position="18"/>
        <end position="96"/>
    </location>
</feature>
<proteinExistence type="inferred from homology"/>
<dbReference type="InterPro" id="IPR050983">
    <property type="entry name" value="GST_Omega/HSP26"/>
</dbReference>
<dbReference type="PROSITE" id="PS50404">
    <property type="entry name" value="GST_NTER"/>
    <property type="match status" value="1"/>
</dbReference>
<comment type="caution">
    <text evidence="8">The sequence shown here is derived from an EMBL/GenBank/DDBJ whole genome shotgun (WGS) entry which is preliminary data.</text>
</comment>
<dbReference type="InterPro" id="IPR045073">
    <property type="entry name" value="Omega/Tau-like"/>
</dbReference>
<dbReference type="FunFam" id="1.20.1050.10:FF:000009">
    <property type="entry name" value="Glutathione S-transferase omega-1"/>
    <property type="match status" value="1"/>
</dbReference>
<comment type="catalytic activity">
    <reaction evidence="5">
        <text>methylarsonate + 2 glutathione + H(+) = methylarsonous acid + glutathione disulfide + H2O</text>
        <dbReference type="Rhea" id="RHEA:15969"/>
        <dbReference type="ChEBI" id="CHEBI:15377"/>
        <dbReference type="ChEBI" id="CHEBI:15378"/>
        <dbReference type="ChEBI" id="CHEBI:17826"/>
        <dbReference type="ChEBI" id="CHEBI:33409"/>
        <dbReference type="ChEBI" id="CHEBI:57925"/>
        <dbReference type="ChEBI" id="CHEBI:58297"/>
        <dbReference type="EC" id="1.20.4.2"/>
    </reaction>
</comment>
<dbReference type="PANTHER" id="PTHR43968">
    <property type="match status" value="1"/>
</dbReference>
<protein>
    <recommendedName>
        <fullName evidence="5">Glutathione S-transferase omega</fullName>
        <shortName evidence="5">GSTO</shortName>
        <ecNumber evidence="5">1.20.4.2</ecNumber>
        <ecNumber evidence="5">1.8.5.1</ecNumber>
        <ecNumber evidence="5">2.5.1.18</ecNumber>
    </recommendedName>
    <alternativeName>
        <fullName evidence="5">Glutathione-dependent dehydroascorbate reductase</fullName>
    </alternativeName>
    <alternativeName>
        <fullName evidence="5">Monomethylarsonic acid reductase</fullName>
    </alternativeName>
</protein>
<evidence type="ECO:0000259" key="6">
    <source>
        <dbReference type="PROSITE" id="PS50404"/>
    </source>
</evidence>
<dbReference type="GO" id="GO:0045174">
    <property type="term" value="F:glutathione dehydrogenase (ascorbate) activity"/>
    <property type="evidence" value="ECO:0007669"/>
    <property type="project" value="UniProtKB-UniRule"/>
</dbReference>
<dbReference type="SFLD" id="SFLDS00019">
    <property type="entry name" value="Glutathione_Transferase_(cytos"/>
    <property type="match status" value="1"/>
</dbReference>
<sequence length="240" mass="27812">MTEKSYPKGSAFPPLTKGKLRLYSMRFCPFAQRTRLVLAQKRIPHETVNVDLKEKPEWFLERNPLGMVPTLEQDDKVVYESLITCDYLDDVYPQNRLTPADPYRKAQDAMLVDYYGSKCIPNYYKVMRTEGKDEEAKETLTKALQKLDEEVSKRGKFFGGEQVAMIDFMLWPWFERIGLLKSAAPDLLPSATKFPKLFAWTQAMLQEPAVKATLFDLDTHMIFVQSYKDGKPNYDIGLER</sequence>
<comment type="similarity">
    <text evidence="1 5">Belongs to the GST superfamily. Omega family.</text>
</comment>
<dbReference type="PANTHER" id="PTHR43968:SF6">
    <property type="entry name" value="GLUTATHIONE S-TRANSFERASE OMEGA"/>
    <property type="match status" value="1"/>
</dbReference>
<evidence type="ECO:0000256" key="4">
    <source>
        <dbReference type="ARBA" id="ARBA00047960"/>
    </source>
</evidence>
<keyword evidence="3 5" id="KW-0560">Oxidoreductase</keyword>
<comment type="catalytic activity">
    <reaction evidence="4 5">
        <text>RX + glutathione = an S-substituted glutathione + a halide anion + H(+)</text>
        <dbReference type="Rhea" id="RHEA:16437"/>
        <dbReference type="ChEBI" id="CHEBI:15378"/>
        <dbReference type="ChEBI" id="CHEBI:16042"/>
        <dbReference type="ChEBI" id="CHEBI:17792"/>
        <dbReference type="ChEBI" id="CHEBI:57925"/>
        <dbReference type="ChEBI" id="CHEBI:90779"/>
        <dbReference type="EC" id="2.5.1.18"/>
    </reaction>
</comment>
<evidence type="ECO:0000256" key="5">
    <source>
        <dbReference type="RuleBase" id="RU368071"/>
    </source>
</evidence>
<keyword evidence="2 5" id="KW-0808">Transferase</keyword>
<dbReference type="Pfam" id="PF13410">
    <property type="entry name" value="GST_C_2"/>
    <property type="match status" value="1"/>
</dbReference>
<dbReference type="FunFam" id="3.40.30.10:FF:000123">
    <property type="entry name" value="Glutathione transferase o1"/>
    <property type="match status" value="1"/>
</dbReference>
<dbReference type="AlphaFoldDB" id="A0AAN9BUH6"/>
<dbReference type="Pfam" id="PF13417">
    <property type="entry name" value="GST_N_3"/>
    <property type="match status" value="1"/>
</dbReference>
<dbReference type="GO" id="GO:0004364">
    <property type="term" value="F:glutathione transferase activity"/>
    <property type="evidence" value="ECO:0007669"/>
    <property type="project" value="UniProtKB-UniRule"/>
</dbReference>
<gene>
    <name evidence="8" type="ORF">V1264_011668</name>
</gene>
<dbReference type="InterPro" id="IPR005442">
    <property type="entry name" value="GST_omega"/>
</dbReference>
<feature type="domain" description="GST C-terminal" evidence="7">
    <location>
        <begin position="101"/>
        <end position="236"/>
    </location>
</feature>
<evidence type="ECO:0000313" key="9">
    <source>
        <dbReference type="Proteomes" id="UP001374579"/>
    </source>
</evidence>
<dbReference type="InterPro" id="IPR010987">
    <property type="entry name" value="Glutathione-S-Trfase_C-like"/>
</dbReference>
<evidence type="ECO:0000256" key="2">
    <source>
        <dbReference type="ARBA" id="ARBA00022679"/>
    </source>
</evidence>
<dbReference type="GO" id="GO:0005737">
    <property type="term" value="C:cytoplasm"/>
    <property type="evidence" value="ECO:0007669"/>
    <property type="project" value="InterPro"/>
</dbReference>
<dbReference type="GO" id="GO:0050610">
    <property type="term" value="F:methylarsonate reductase activity"/>
    <property type="evidence" value="ECO:0007669"/>
    <property type="project" value="UniProtKB-UniRule"/>
</dbReference>
<comment type="function">
    <text evidence="5">Exhibits glutathione-dependent thiol transferase activity. Has high dehydroascorbate reductase activity and may contribute to the recycling of ascorbic acid. Participates in the biotransformation of inorganic arsenic and reduces monomethylarsonic acid (MMA).</text>
</comment>
<dbReference type="InterPro" id="IPR036249">
    <property type="entry name" value="Thioredoxin-like_sf"/>
</dbReference>
<dbReference type="PRINTS" id="PR01625">
    <property type="entry name" value="GSTRNSFRASEO"/>
</dbReference>
<dbReference type="EC" id="2.5.1.18" evidence="5"/>
<dbReference type="EMBL" id="JBAMIC010000002">
    <property type="protein sequence ID" value="KAK7112178.1"/>
    <property type="molecule type" value="Genomic_DNA"/>
</dbReference>
<dbReference type="PROSITE" id="PS50405">
    <property type="entry name" value="GST_CTER"/>
    <property type="match status" value="1"/>
</dbReference>
<name>A0AAN9BUH6_9CAEN</name>